<reference evidence="3 4" key="1">
    <citation type="submission" date="2022-04" db="EMBL/GenBank/DDBJ databases">
        <title>Diverse halophilic archaea isolated from saline environments.</title>
        <authorList>
            <person name="Cui H.-L."/>
        </authorList>
    </citation>
    <scope>NUCLEOTIDE SEQUENCE [LARGE SCALE GENOMIC DNA]</scope>
    <source>
        <strain evidence="3 4">XZYJT49</strain>
        <plasmid evidence="3 4">unnamed2</plasmid>
    </source>
</reference>
<dbReference type="Gene3D" id="1.10.287.70">
    <property type="match status" value="1"/>
</dbReference>
<organism evidence="3 4">
    <name type="scientific">Halorussus limi</name>
    <dbReference type="NCBI Taxonomy" id="2938695"/>
    <lineage>
        <taxon>Archaea</taxon>
        <taxon>Methanobacteriati</taxon>
        <taxon>Methanobacteriota</taxon>
        <taxon>Stenosarchaea group</taxon>
        <taxon>Halobacteria</taxon>
        <taxon>Halobacteriales</taxon>
        <taxon>Haladaptataceae</taxon>
        <taxon>Halorussus</taxon>
    </lineage>
</organism>
<dbReference type="InterPro" id="IPR013099">
    <property type="entry name" value="K_chnl_dom"/>
</dbReference>
<accession>A0A8U0I1D1</accession>
<feature type="transmembrane region" description="Helical" evidence="1">
    <location>
        <begin position="85"/>
        <end position="109"/>
    </location>
</feature>
<keyword evidence="3" id="KW-0614">Plasmid</keyword>
<dbReference type="EMBL" id="CP096661">
    <property type="protein sequence ID" value="UPV76701.1"/>
    <property type="molecule type" value="Genomic_DNA"/>
</dbReference>
<geneLocation type="plasmid" evidence="3 4">
    <name>unnamed2</name>
</geneLocation>
<sequence>MLVNTSISFGSVERVHVYLGFVPLEVTENVQFLYLLVGVGLLIVGIIDLLWTILWTNGGAGPLTSPLMKGTWRGLKPLGDSNSRVLSLAGPIVISLTLAMWVLLIWAGWTLLFASDANALNYTRGPEPVSWVGRGYFVAYTMFTMGNGDFSPASPLWQTVTALTNASGMVLITLGVSYVTSVLRGVVNKQSFASSVMGVGETAESFVQTGWDGDDLQQHDLPVESFASSLSTLAAQHKAYPVLHYYRSERRQHAAPVAVAVFDDAVTILRDGIDADHRPNELILETAQSGVQDYIRTAMSPPADRTPPSVDLDRLRDAGISTVSDEEFDEKLSNRADQRRQLFGVVEEQEWQWPSEQQQ</sequence>
<evidence type="ECO:0000313" key="3">
    <source>
        <dbReference type="EMBL" id="UPV76701.1"/>
    </source>
</evidence>
<feature type="transmembrane region" description="Helical" evidence="1">
    <location>
        <begin position="166"/>
        <end position="187"/>
    </location>
</feature>
<evidence type="ECO:0000256" key="1">
    <source>
        <dbReference type="SAM" id="Phobius"/>
    </source>
</evidence>
<keyword evidence="1" id="KW-0812">Transmembrane</keyword>
<dbReference type="KEGG" id="halx:M0R89_21120"/>
<keyword evidence="3" id="KW-0407">Ion channel</keyword>
<keyword evidence="3" id="KW-0813">Transport</keyword>
<keyword evidence="3" id="KW-0406">Ion transport</keyword>
<evidence type="ECO:0000313" key="4">
    <source>
        <dbReference type="Proteomes" id="UP000830729"/>
    </source>
</evidence>
<dbReference type="Proteomes" id="UP000830729">
    <property type="component" value="Plasmid unnamed2"/>
</dbReference>
<dbReference type="GeneID" id="72187757"/>
<gene>
    <name evidence="3" type="ORF">M0R89_21120</name>
</gene>
<dbReference type="SUPFAM" id="SSF81324">
    <property type="entry name" value="Voltage-gated potassium channels"/>
    <property type="match status" value="1"/>
</dbReference>
<dbReference type="RefSeq" id="WP_248652734.1">
    <property type="nucleotide sequence ID" value="NZ_CP096661.1"/>
</dbReference>
<evidence type="ECO:0000259" key="2">
    <source>
        <dbReference type="Pfam" id="PF07885"/>
    </source>
</evidence>
<name>A0A8U0I1D1_9EURY</name>
<keyword evidence="1" id="KW-1133">Transmembrane helix</keyword>
<keyword evidence="1" id="KW-0472">Membrane</keyword>
<feature type="domain" description="Potassium channel" evidence="2">
    <location>
        <begin position="102"/>
        <end position="183"/>
    </location>
</feature>
<dbReference type="Pfam" id="PF07885">
    <property type="entry name" value="Ion_trans_2"/>
    <property type="match status" value="1"/>
</dbReference>
<protein>
    <submittedName>
        <fullName evidence="3">Potassium channel family protein</fullName>
    </submittedName>
</protein>
<feature type="transmembrane region" description="Helical" evidence="1">
    <location>
        <begin position="32"/>
        <end position="55"/>
    </location>
</feature>
<keyword evidence="4" id="KW-1185">Reference proteome</keyword>
<dbReference type="GO" id="GO:0034220">
    <property type="term" value="P:monoatomic ion transmembrane transport"/>
    <property type="evidence" value="ECO:0007669"/>
    <property type="project" value="UniProtKB-KW"/>
</dbReference>
<dbReference type="AlphaFoldDB" id="A0A8U0I1D1"/>
<proteinExistence type="predicted"/>